<reference evidence="2 3" key="1">
    <citation type="journal article" date="2024" name="Commun. Biol.">
        <title>Comparative genomic analysis of thermophilic fungi reveals convergent evolutionary adaptations and gene losses.</title>
        <authorList>
            <person name="Steindorff A.S."/>
            <person name="Aguilar-Pontes M.V."/>
            <person name="Robinson A.J."/>
            <person name="Andreopoulos B."/>
            <person name="LaButti K."/>
            <person name="Kuo A."/>
            <person name="Mondo S."/>
            <person name="Riley R."/>
            <person name="Otillar R."/>
            <person name="Haridas S."/>
            <person name="Lipzen A."/>
            <person name="Grimwood J."/>
            <person name="Schmutz J."/>
            <person name="Clum A."/>
            <person name="Reid I.D."/>
            <person name="Moisan M.C."/>
            <person name="Butler G."/>
            <person name="Nguyen T.T.M."/>
            <person name="Dewar K."/>
            <person name="Conant G."/>
            <person name="Drula E."/>
            <person name="Henrissat B."/>
            <person name="Hansel C."/>
            <person name="Singer S."/>
            <person name="Hutchinson M.I."/>
            <person name="de Vries R.P."/>
            <person name="Natvig D.O."/>
            <person name="Powell A.J."/>
            <person name="Tsang A."/>
            <person name="Grigoriev I.V."/>
        </authorList>
    </citation>
    <scope>NUCLEOTIDE SEQUENCE [LARGE SCALE GENOMIC DNA]</scope>
    <source>
        <strain evidence="2 3">CBS 620.91</strain>
    </source>
</reference>
<dbReference type="PANTHER" id="PTHR42090">
    <property type="match status" value="1"/>
</dbReference>
<keyword evidence="3" id="KW-1185">Reference proteome</keyword>
<feature type="compositionally biased region" description="Polar residues" evidence="1">
    <location>
        <begin position="28"/>
        <end position="60"/>
    </location>
</feature>
<name>A0ABR3VL91_HUMIN</name>
<evidence type="ECO:0000313" key="3">
    <source>
        <dbReference type="Proteomes" id="UP001583172"/>
    </source>
</evidence>
<dbReference type="PANTHER" id="PTHR42090:SF1">
    <property type="match status" value="1"/>
</dbReference>
<sequence length="172" mass="18440">MAHPTSTRTLLLLSRTGTTTFRPRATVSASTALNQASTPRPSHPTSILFSTRPYHTTSPLATYKDDQDRNTLKPRPSDSTKSGSDDEVATKSFDAAFNPQKTSEPEEALASSQREEQQRRAGGSDNGNPLEVSGANPDVSKSPEVGDPGKMKGKESSSGWKKGKKHGKVSPM</sequence>
<dbReference type="EMBL" id="JAZGSY010000036">
    <property type="protein sequence ID" value="KAL1842670.1"/>
    <property type="molecule type" value="Genomic_DNA"/>
</dbReference>
<feature type="compositionally biased region" description="Basic residues" evidence="1">
    <location>
        <begin position="161"/>
        <end position="172"/>
    </location>
</feature>
<accession>A0ABR3VL91</accession>
<dbReference type="Proteomes" id="UP001583172">
    <property type="component" value="Unassembled WGS sequence"/>
</dbReference>
<proteinExistence type="predicted"/>
<feature type="region of interest" description="Disordered" evidence="1">
    <location>
        <begin position="28"/>
        <end position="172"/>
    </location>
</feature>
<comment type="caution">
    <text evidence="2">The sequence shown here is derived from an EMBL/GenBank/DDBJ whole genome shotgun (WGS) entry which is preliminary data.</text>
</comment>
<feature type="compositionally biased region" description="Basic and acidic residues" evidence="1">
    <location>
        <begin position="63"/>
        <end position="78"/>
    </location>
</feature>
<organism evidence="2 3">
    <name type="scientific">Humicola insolens</name>
    <name type="common">Soft-rot fungus</name>
    <dbReference type="NCBI Taxonomy" id="85995"/>
    <lineage>
        <taxon>Eukaryota</taxon>
        <taxon>Fungi</taxon>
        <taxon>Dikarya</taxon>
        <taxon>Ascomycota</taxon>
        <taxon>Pezizomycotina</taxon>
        <taxon>Sordariomycetes</taxon>
        <taxon>Sordariomycetidae</taxon>
        <taxon>Sordariales</taxon>
        <taxon>Chaetomiaceae</taxon>
        <taxon>Mycothermus</taxon>
    </lineage>
</organism>
<protein>
    <submittedName>
        <fullName evidence="2">Uncharacterized protein</fullName>
    </submittedName>
</protein>
<evidence type="ECO:0000313" key="2">
    <source>
        <dbReference type="EMBL" id="KAL1842670.1"/>
    </source>
</evidence>
<gene>
    <name evidence="2" type="ORF">VTJ49DRAFT_4581</name>
</gene>
<evidence type="ECO:0000256" key="1">
    <source>
        <dbReference type="SAM" id="MobiDB-lite"/>
    </source>
</evidence>